<dbReference type="EMBL" id="JACBKZ010000014">
    <property type="protein sequence ID" value="KAF5932537.1"/>
    <property type="molecule type" value="Genomic_DNA"/>
</dbReference>
<name>A0A7J7FWN1_CAMSI</name>
<comment type="caution">
    <text evidence="1">The sequence shown here is derived from an EMBL/GenBank/DDBJ whole genome shotgun (WGS) entry which is preliminary data.</text>
</comment>
<gene>
    <name evidence="1" type="ORF">HYC85_028708</name>
</gene>
<dbReference type="Proteomes" id="UP000593564">
    <property type="component" value="Unassembled WGS sequence"/>
</dbReference>
<reference evidence="1 2" key="2">
    <citation type="submission" date="2020-07" db="EMBL/GenBank/DDBJ databases">
        <title>Genome assembly of wild tea tree DASZ reveals pedigree and selection history of tea varieties.</title>
        <authorList>
            <person name="Zhang W."/>
        </authorList>
    </citation>
    <scope>NUCLEOTIDE SEQUENCE [LARGE SCALE GENOMIC DNA]</scope>
    <source>
        <strain evidence="2">cv. G240</strain>
        <tissue evidence="1">Leaf</tissue>
    </source>
</reference>
<accession>A0A7J7FWN1</accession>
<dbReference type="AlphaFoldDB" id="A0A7J7FWN1"/>
<keyword evidence="2" id="KW-1185">Reference proteome</keyword>
<organism evidence="1 2">
    <name type="scientific">Camellia sinensis</name>
    <name type="common">Tea plant</name>
    <name type="synonym">Thea sinensis</name>
    <dbReference type="NCBI Taxonomy" id="4442"/>
    <lineage>
        <taxon>Eukaryota</taxon>
        <taxon>Viridiplantae</taxon>
        <taxon>Streptophyta</taxon>
        <taxon>Embryophyta</taxon>
        <taxon>Tracheophyta</taxon>
        <taxon>Spermatophyta</taxon>
        <taxon>Magnoliopsida</taxon>
        <taxon>eudicotyledons</taxon>
        <taxon>Gunneridae</taxon>
        <taxon>Pentapetalae</taxon>
        <taxon>asterids</taxon>
        <taxon>Ericales</taxon>
        <taxon>Theaceae</taxon>
        <taxon>Camellia</taxon>
    </lineage>
</organism>
<sequence length="56" mass="6310">MGQKGYRVWEAQTCDVPPRQSSTQRAIELVVGCTCKHNQVLKTVKNGVSTVTKREY</sequence>
<evidence type="ECO:0000313" key="1">
    <source>
        <dbReference type="EMBL" id="KAF5932537.1"/>
    </source>
</evidence>
<reference evidence="2" key="1">
    <citation type="journal article" date="2020" name="Nat. Commun.">
        <title>Genome assembly of wild tea tree DASZ reveals pedigree and selection history of tea varieties.</title>
        <authorList>
            <person name="Zhang W."/>
            <person name="Zhang Y."/>
            <person name="Qiu H."/>
            <person name="Guo Y."/>
            <person name="Wan H."/>
            <person name="Zhang X."/>
            <person name="Scossa F."/>
            <person name="Alseekh S."/>
            <person name="Zhang Q."/>
            <person name="Wang P."/>
            <person name="Xu L."/>
            <person name="Schmidt M.H."/>
            <person name="Jia X."/>
            <person name="Li D."/>
            <person name="Zhu A."/>
            <person name="Guo F."/>
            <person name="Chen W."/>
            <person name="Ni D."/>
            <person name="Usadel B."/>
            <person name="Fernie A.R."/>
            <person name="Wen W."/>
        </authorList>
    </citation>
    <scope>NUCLEOTIDE SEQUENCE [LARGE SCALE GENOMIC DNA]</scope>
    <source>
        <strain evidence="2">cv. G240</strain>
    </source>
</reference>
<proteinExistence type="predicted"/>
<evidence type="ECO:0000313" key="2">
    <source>
        <dbReference type="Proteomes" id="UP000593564"/>
    </source>
</evidence>
<protein>
    <submittedName>
        <fullName evidence="1">Uncharacterized protein</fullName>
    </submittedName>
</protein>